<sequence>MFHLDRTNDKNKRRCRKTITSARQAIDNKRRPPFPVTFALRAKRKVAYKDKYTSFASTAL</sequence>
<organism evidence="1 2">
    <name type="scientific">Pectobacterium peruviense</name>
    <dbReference type="NCBI Taxonomy" id="2066479"/>
    <lineage>
        <taxon>Bacteria</taxon>
        <taxon>Pseudomonadati</taxon>
        <taxon>Pseudomonadota</taxon>
        <taxon>Gammaproteobacteria</taxon>
        <taxon>Enterobacterales</taxon>
        <taxon>Pectobacteriaceae</taxon>
        <taxon>Pectobacterium</taxon>
    </lineage>
</organism>
<name>A0ABX4SBK0_9GAMM</name>
<proteinExistence type="predicted"/>
<reference evidence="1 2" key="1">
    <citation type="submission" date="2016-04" db="EMBL/GenBank/DDBJ databases">
        <title>New species of Pectobacterium.</title>
        <authorList>
            <person name="Waleron M."/>
            <person name="Misztak A.E."/>
            <person name="Waleron K."/>
        </authorList>
    </citation>
    <scope>NUCLEOTIDE SEQUENCE [LARGE SCALE GENOMIC DNA]</scope>
    <source>
        <strain evidence="1 2">IFB5232</strain>
    </source>
</reference>
<evidence type="ECO:0000313" key="2">
    <source>
        <dbReference type="Proteomes" id="UP000234468"/>
    </source>
</evidence>
<keyword evidence="2" id="KW-1185">Reference proteome</keyword>
<evidence type="ECO:0000313" key="1">
    <source>
        <dbReference type="EMBL" id="PKX87899.1"/>
    </source>
</evidence>
<accession>A0ABX4SBK0</accession>
<comment type="caution">
    <text evidence="1">The sequence shown here is derived from an EMBL/GenBank/DDBJ whole genome shotgun (WGS) entry which is preliminary data.</text>
</comment>
<protein>
    <submittedName>
        <fullName evidence="1">Uncharacterized protein</fullName>
    </submittedName>
</protein>
<gene>
    <name evidence="1" type="ORF">A0G03_01435</name>
</gene>
<dbReference type="Proteomes" id="UP000234468">
    <property type="component" value="Unassembled WGS sequence"/>
</dbReference>
<dbReference type="EMBL" id="LXFV01000001">
    <property type="protein sequence ID" value="PKX87899.1"/>
    <property type="molecule type" value="Genomic_DNA"/>
</dbReference>